<dbReference type="GO" id="GO:0000272">
    <property type="term" value="P:polysaccharide catabolic process"/>
    <property type="evidence" value="ECO:0007669"/>
    <property type="project" value="InterPro"/>
</dbReference>
<dbReference type="SUPFAM" id="SSF51445">
    <property type="entry name" value="(Trans)glycosidases"/>
    <property type="match status" value="1"/>
</dbReference>
<sequence>MASPLSLLILFLVFISASHSNAYPLSTQNRWIIDEATGQRAKLVCANWAGHLKPMIPEGLDKRPLKELVGELVKHNFNCVRLTYAIYMWTRYSHENVSASFASLDAPEVVQGISKNNPSVLSMTHVQAFHAVVHELGVQNVKVLLDNHVSEPMWCCDDDDENGFFHDRHFNPQEWVRGLTLAAKHFTGNHAVVAMSLRNELHGPRQNLQDWYRYMSQGAVAIHKTNPNVLVLISGLNYDTELQFLKSKPLKIDLGKKMVYETHLYSWSGIGTLKLKEIWTKQPLNRICANNIKGIDYRVGFLTTGKNAAPLIFTEFGFNEEGSSVEDSRFLTCLQTYLLGKDLDWGLWAFQGSYYVKKDQVQVDESFGLMDETWHHLRYPNLTHKFQLLQRKNIVNEKNEVELGSCETKNRWVGGENGTKIILHGTKKCLTAAGEGLPVVVSDCERKSSSWKSVSLSKLHLATMNQQEEQLCLQKDSNSSSIVTSKCICIKDDSLCLDDPQSQWFQLVETNV</sequence>
<keyword evidence="3 4" id="KW-0326">Glycosidase</keyword>
<protein>
    <recommendedName>
        <fullName evidence="6">Glycoside hydrolase family 5 domain-containing protein</fullName>
    </recommendedName>
</protein>
<evidence type="ECO:0000313" key="7">
    <source>
        <dbReference type="EMBL" id="ESW07014.1"/>
    </source>
</evidence>
<dbReference type="eggNOG" id="ENOG502QVYM">
    <property type="taxonomic scope" value="Eukaryota"/>
</dbReference>
<evidence type="ECO:0000256" key="5">
    <source>
        <dbReference type="SAM" id="SignalP"/>
    </source>
</evidence>
<evidence type="ECO:0000256" key="1">
    <source>
        <dbReference type="ARBA" id="ARBA00005641"/>
    </source>
</evidence>
<dbReference type="EMBL" id="CM002297">
    <property type="protein sequence ID" value="ESW07014.1"/>
    <property type="molecule type" value="Genomic_DNA"/>
</dbReference>
<reference evidence="8" key="1">
    <citation type="journal article" date="2014" name="Nat. Genet.">
        <title>A reference genome for common bean and genome-wide analysis of dual domestications.</title>
        <authorList>
            <person name="Schmutz J."/>
            <person name="McClean P.E."/>
            <person name="Mamidi S."/>
            <person name="Wu G.A."/>
            <person name="Cannon S.B."/>
            <person name="Grimwood J."/>
            <person name="Jenkins J."/>
            <person name="Shu S."/>
            <person name="Song Q."/>
            <person name="Chavarro C."/>
            <person name="Torres-Torres M."/>
            <person name="Geffroy V."/>
            <person name="Moghaddam S.M."/>
            <person name="Gao D."/>
            <person name="Abernathy B."/>
            <person name="Barry K."/>
            <person name="Blair M."/>
            <person name="Brick M.A."/>
            <person name="Chovatia M."/>
            <person name="Gepts P."/>
            <person name="Goodstein D.M."/>
            <person name="Gonzales M."/>
            <person name="Hellsten U."/>
            <person name="Hyten D.L."/>
            <person name="Jia G."/>
            <person name="Kelly J.D."/>
            <person name="Kudrna D."/>
            <person name="Lee R."/>
            <person name="Richard M.M."/>
            <person name="Miklas P.N."/>
            <person name="Osorno J.M."/>
            <person name="Rodrigues J."/>
            <person name="Thareau V."/>
            <person name="Urrea C.A."/>
            <person name="Wang M."/>
            <person name="Yu Y."/>
            <person name="Zhang M."/>
            <person name="Wing R.A."/>
            <person name="Cregan P.B."/>
            <person name="Rokhsar D.S."/>
            <person name="Jackson S.A."/>
        </authorList>
    </citation>
    <scope>NUCLEOTIDE SEQUENCE [LARGE SCALE GENOMIC DNA]</scope>
    <source>
        <strain evidence="8">cv. G19833</strain>
    </source>
</reference>
<evidence type="ECO:0000256" key="4">
    <source>
        <dbReference type="RuleBase" id="RU361153"/>
    </source>
</evidence>
<evidence type="ECO:0000256" key="3">
    <source>
        <dbReference type="ARBA" id="ARBA00023295"/>
    </source>
</evidence>
<gene>
    <name evidence="7" type="ORF">PHAVU_010G095100g</name>
</gene>
<proteinExistence type="inferred from homology"/>
<dbReference type="Gramene" id="ESW07014">
    <property type="protein sequence ID" value="ESW07014"/>
    <property type="gene ID" value="PHAVU_010G095100g"/>
</dbReference>
<comment type="similarity">
    <text evidence="1 4">Belongs to the glycosyl hydrolase 5 (cellulase A) family.</text>
</comment>
<dbReference type="InterPro" id="IPR001547">
    <property type="entry name" value="Glyco_hydro_5"/>
</dbReference>
<dbReference type="OrthoDB" id="442731at2759"/>
<dbReference type="OMA" id="YATEMVD"/>
<accession>V7AN82</accession>
<name>V7AN82_PHAVU</name>
<dbReference type="PANTHER" id="PTHR31263">
    <property type="entry name" value="CELLULASE FAMILY PROTEIN (AFU_ORTHOLOGUE AFUA_5G14560)"/>
    <property type="match status" value="1"/>
</dbReference>
<dbReference type="InterPro" id="IPR017853">
    <property type="entry name" value="GH"/>
</dbReference>
<dbReference type="Pfam" id="PF00150">
    <property type="entry name" value="Cellulase"/>
    <property type="match status" value="1"/>
</dbReference>
<keyword evidence="2 4" id="KW-0378">Hydrolase</keyword>
<dbReference type="Gene3D" id="3.20.20.80">
    <property type="entry name" value="Glycosidases"/>
    <property type="match status" value="1"/>
</dbReference>
<keyword evidence="5" id="KW-0732">Signal</keyword>
<dbReference type="STRING" id="3885.V7AN82"/>
<organism evidence="7 8">
    <name type="scientific">Phaseolus vulgaris</name>
    <name type="common">Kidney bean</name>
    <name type="synonym">French bean</name>
    <dbReference type="NCBI Taxonomy" id="3885"/>
    <lineage>
        <taxon>Eukaryota</taxon>
        <taxon>Viridiplantae</taxon>
        <taxon>Streptophyta</taxon>
        <taxon>Embryophyta</taxon>
        <taxon>Tracheophyta</taxon>
        <taxon>Spermatophyta</taxon>
        <taxon>Magnoliopsida</taxon>
        <taxon>eudicotyledons</taxon>
        <taxon>Gunneridae</taxon>
        <taxon>Pentapetalae</taxon>
        <taxon>rosids</taxon>
        <taxon>fabids</taxon>
        <taxon>Fabales</taxon>
        <taxon>Fabaceae</taxon>
        <taxon>Papilionoideae</taxon>
        <taxon>50 kb inversion clade</taxon>
        <taxon>NPAAA clade</taxon>
        <taxon>indigoferoid/millettioid clade</taxon>
        <taxon>Phaseoleae</taxon>
        <taxon>Phaseolus</taxon>
    </lineage>
</organism>
<dbReference type="PANTHER" id="PTHR31263:SF50">
    <property type="entry name" value="HYDROLYZING O-GLYCOSYL COMPOUNDS HYDROLASE"/>
    <property type="match status" value="1"/>
</dbReference>
<dbReference type="AlphaFoldDB" id="V7AN82"/>
<keyword evidence="8" id="KW-1185">Reference proteome</keyword>
<dbReference type="Proteomes" id="UP000000226">
    <property type="component" value="Chromosome 10"/>
</dbReference>
<evidence type="ECO:0000259" key="6">
    <source>
        <dbReference type="Pfam" id="PF00150"/>
    </source>
</evidence>
<dbReference type="GO" id="GO:0004553">
    <property type="term" value="F:hydrolase activity, hydrolyzing O-glycosyl compounds"/>
    <property type="evidence" value="ECO:0007669"/>
    <property type="project" value="InterPro"/>
</dbReference>
<feature type="domain" description="Glycoside hydrolase family 5" evidence="6">
    <location>
        <begin position="65"/>
        <end position="350"/>
    </location>
</feature>
<feature type="chain" id="PRO_5004753606" description="Glycoside hydrolase family 5 domain-containing protein" evidence="5">
    <location>
        <begin position="23"/>
        <end position="512"/>
    </location>
</feature>
<dbReference type="SMR" id="V7AN82"/>
<evidence type="ECO:0000256" key="2">
    <source>
        <dbReference type="ARBA" id="ARBA00022801"/>
    </source>
</evidence>
<evidence type="ECO:0000313" key="8">
    <source>
        <dbReference type="Proteomes" id="UP000000226"/>
    </source>
</evidence>
<feature type="signal peptide" evidence="5">
    <location>
        <begin position="1"/>
        <end position="22"/>
    </location>
</feature>